<evidence type="ECO:0000256" key="7">
    <source>
        <dbReference type="ARBA" id="ARBA00023136"/>
    </source>
</evidence>
<accession>A0A3N2H972</accession>
<organism evidence="9 10">
    <name type="scientific">Amycolatopsis thermoflava</name>
    <dbReference type="NCBI Taxonomy" id="84480"/>
    <lineage>
        <taxon>Bacteria</taxon>
        <taxon>Bacillati</taxon>
        <taxon>Actinomycetota</taxon>
        <taxon>Actinomycetes</taxon>
        <taxon>Pseudonocardiales</taxon>
        <taxon>Pseudonocardiaceae</taxon>
        <taxon>Amycolatopsis</taxon>
        <taxon>Amycolatopsis methanolica group</taxon>
    </lineage>
</organism>
<keyword evidence="5" id="KW-0378">Hydrolase</keyword>
<feature type="transmembrane region" description="Helical" evidence="8">
    <location>
        <begin position="123"/>
        <end position="147"/>
    </location>
</feature>
<evidence type="ECO:0000313" key="9">
    <source>
        <dbReference type="EMBL" id="ROS44665.1"/>
    </source>
</evidence>
<feature type="transmembrane region" description="Helical" evidence="8">
    <location>
        <begin position="51"/>
        <end position="70"/>
    </location>
</feature>
<evidence type="ECO:0000256" key="2">
    <source>
        <dbReference type="ARBA" id="ARBA00022475"/>
    </source>
</evidence>
<gene>
    <name evidence="9" type="ORF">EDD35_7112</name>
</gene>
<comment type="caution">
    <text evidence="9">The sequence shown here is derived from an EMBL/GenBank/DDBJ whole genome shotgun (WGS) entry which is preliminary data.</text>
</comment>
<dbReference type="GO" id="GO:0006508">
    <property type="term" value="P:proteolysis"/>
    <property type="evidence" value="ECO:0007669"/>
    <property type="project" value="UniProtKB-KW"/>
</dbReference>
<dbReference type="NCBIfam" id="TIGR04178">
    <property type="entry name" value="exo_archaeo"/>
    <property type="match status" value="1"/>
</dbReference>
<protein>
    <submittedName>
        <fullName evidence="9">Exosortase/archaeosortase family protein</fullName>
    </submittedName>
</protein>
<feature type="transmembrane region" description="Helical" evidence="8">
    <location>
        <begin position="90"/>
        <end position="114"/>
    </location>
</feature>
<dbReference type="InterPro" id="IPR026392">
    <property type="entry name" value="Exo/Archaeosortase_dom"/>
</dbReference>
<reference evidence="9 10" key="1">
    <citation type="submission" date="2018-11" db="EMBL/GenBank/DDBJ databases">
        <title>Sequencing the genomes of 1000 actinobacteria strains.</title>
        <authorList>
            <person name="Klenk H.-P."/>
        </authorList>
    </citation>
    <scope>NUCLEOTIDE SEQUENCE [LARGE SCALE GENOMIC DNA]</scope>
    <source>
        <strain evidence="9 10">DSM 44348</strain>
    </source>
</reference>
<sequence length="194" mass="20794">MTSESAAVPWSGIPANPSGRTHRSWLGWLAAALCFGVAVALIAFQDSYRIFETWLAGELVTAVSGQYTFAVPGHPVLYFRTSASPRVMGINVSLACSSALLVAPLFLTSGALFLSRARSRMRLVLATLLGFLIIAVANNIRLMLIVMLGGRFGETGLDWAHVLIGSLVMLTAGGVAILLYIRITTGRRREADGR</sequence>
<dbReference type="GO" id="GO:0005886">
    <property type="term" value="C:plasma membrane"/>
    <property type="evidence" value="ECO:0007669"/>
    <property type="project" value="UniProtKB-SubCell"/>
</dbReference>
<keyword evidence="7 8" id="KW-0472">Membrane</keyword>
<evidence type="ECO:0000256" key="8">
    <source>
        <dbReference type="SAM" id="Phobius"/>
    </source>
</evidence>
<dbReference type="InterPro" id="IPR019127">
    <property type="entry name" value="Exosortase"/>
</dbReference>
<name>A0A3N2H972_9PSEU</name>
<feature type="transmembrane region" description="Helical" evidence="8">
    <location>
        <begin position="25"/>
        <end position="44"/>
    </location>
</feature>
<evidence type="ECO:0000256" key="4">
    <source>
        <dbReference type="ARBA" id="ARBA00022692"/>
    </source>
</evidence>
<evidence type="ECO:0000313" key="10">
    <source>
        <dbReference type="Proteomes" id="UP000274843"/>
    </source>
</evidence>
<evidence type="ECO:0000256" key="5">
    <source>
        <dbReference type="ARBA" id="ARBA00022801"/>
    </source>
</evidence>
<dbReference type="GO" id="GO:0008233">
    <property type="term" value="F:peptidase activity"/>
    <property type="evidence" value="ECO:0007669"/>
    <property type="project" value="UniProtKB-KW"/>
</dbReference>
<dbReference type="RefSeq" id="WP_123686598.1">
    <property type="nucleotide sequence ID" value="NZ_RKHY01000001.1"/>
</dbReference>
<keyword evidence="6 8" id="KW-1133">Transmembrane helix</keyword>
<keyword evidence="10" id="KW-1185">Reference proteome</keyword>
<dbReference type="Proteomes" id="UP000274843">
    <property type="component" value="Unassembled WGS sequence"/>
</dbReference>
<dbReference type="Pfam" id="PF09721">
    <property type="entry name" value="Exosortase_EpsH"/>
    <property type="match status" value="1"/>
</dbReference>
<keyword evidence="2" id="KW-1003">Cell membrane</keyword>
<dbReference type="AlphaFoldDB" id="A0A3N2H972"/>
<evidence type="ECO:0000256" key="3">
    <source>
        <dbReference type="ARBA" id="ARBA00022670"/>
    </source>
</evidence>
<keyword evidence="4 8" id="KW-0812">Transmembrane</keyword>
<dbReference type="EMBL" id="RKHY01000001">
    <property type="protein sequence ID" value="ROS44665.1"/>
    <property type="molecule type" value="Genomic_DNA"/>
</dbReference>
<proteinExistence type="predicted"/>
<evidence type="ECO:0000256" key="6">
    <source>
        <dbReference type="ARBA" id="ARBA00022989"/>
    </source>
</evidence>
<keyword evidence="3" id="KW-0645">Protease</keyword>
<dbReference type="GeneID" id="301848352"/>
<evidence type="ECO:0000256" key="1">
    <source>
        <dbReference type="ARBA" id="ARBA00004651"/>
    </source>
</evidence>
<comment type="subcellular location">
    <subcellularLocation>
        <location evidence="1">Cell membrane</location>
        <topology evidence="1">Multi-pass membrane protein</topology>
    </subcellularLocation>
</comment>
<feature type="transmembrane region" description="Helical" evidence="8">
    <location>
        <begin position="159"/>
        <end position="181"/>
    </location>
</feature>